<dbReference type="AlphaFoldDB" id="A0A2U1J257"/>
<name>A0A2U1J257_SMIAN</name>
<dbReference type="InterPro" id="IPR029061">
    <property type="entry name" value="THDP-binding"/>
</dbReference>
<dbReference type="GO" id="GO:0005759">
    <property type="term" value="C:mitochondrial matrix"/>
    <property type="evidence" value="ECO:0007669"/>
    <property type="project" value="UniProtKB-SubCell"/>
</dbReference>
<evidence type="ECO:0000256" key="7">
    <source>
        <dbReference type="ARBA" id="ARBA00023002"/>
    </source>
</evidence>
<dbReference type="Pfam" id="PF00676">
    <property type="entry name" value="E1_dh"/>
    <property type="match status" value="1"/>
</dbReference>
<dbReference type="EC" id="1.2.4.4" evidence="9"/>
<dbReference type="EMBL" id="MBFU01000469">
    <property type="protein sequence ID" value="PVZ99134.1"/>
    <property type="molecule type" value="Genomic_DNA"/>
</dbReference>
<dbReference type="InterPro" id="IPR001017">
    <property type="entry name" value="DH_E1"/>
</dbReference>
<dbReference type="GO" id="GO:0003863">
    <property type="term" value="F:branched-chain 2-oxo acid dehydrogenase activity"/>
    <property type="evidence" value="ECO:0007669"/>
    <property type="project" value="UniProtKB-EC"/>
</dbReference>
<comment type="subcellular location">
    <subcellularLocation>
        <location evidence="2">Mitochondrion matrix</location>
    </subcellularLocation>
</comment>
<evidence type="ECO:0000256" key="3">
    <source>
        <dbReference type="ARBA" id="ARBA00008646"/>
    </source>
</evidence>
<dbReference type="CDD" id="cd02000">
    <property type="entry name" value="TPP_E1_PDC_ADC_BCADC"/>
    <property type="match status" value="1"/>
</dbReference>
<keyword evidence="7 9" id="KW-0560">Oxidoreductase</keyword>
<evidence type="ECO:0000256" key="5">
    <source>
        <dbReference type="ARBA" id="ARBA00022946"/>
    </source>
</evidence>
<keyword evidence="4" id="KW-0479">Metal-binding</keyword>
<dbReference type="Gene3D" id="3.40.50.970">
    <property type="match status" value="1"/>
</dbReference>
<keyword evidence="6" id="KW-0630">Potassium</keyword>
<evidence type="ECO:0000256" key="2">
    <source>
        <dbReference type="ARBA" id="ARBA00004305"/>
    </source>
</evidence>
<keyword evidence="5" id="KW-0809">Transit peptide</keyword>
<gene>
    <name evidence="11" type="ORF">BB558_004848</name>
</gene>
<keyword evidence="8" id="KW-0496">Mitochondrion</keyword>
<comment type="function">
    <text evidence="9">The branched-chain alpha-keto dehydrogenase complex catalyzes the overall conversion of alpha-keto acids to acyl-CoA and CO(2). It contains multiple copies of three enzymatic components: branched-chain alpha-keto acid decarboxylase (E1), lipoamide acyltransferase (E2) and lipoamide dehydrogenase (E3).</text>
</comment>
<evidence type="ECO:0000313" key="12">
    <source>
        <dbReference type="Proteomes" id="UP000245591"/>
    </source>
</evidence>
<evidence type="ECO:0000256" key="8">
    <source>
        <dbReference type="ARBA" id="ARBA00023128"/>
    </source>
</evidence>
<dbReference type="PANTHER" id="PTHR43380:SF1">
    <property type="entry name" value="2-OXOISOVALERATE DEHYDROGENASE SUBUNIT ALPHA, MITOCHONDRIAL"/>
    <property type="match status" value="1"/>
</dbReference>
<comment type="catalytic activity">
    <reaction evidence="9">
        <text>N(6)-[(R)-lipoyl]-L-lysyl-[protein] + 3-methyl-2-oxobutanoate + H(+) = N(6)-[(R)-S(8)-2-methylpropanoyldihydrolipoyl]-L-lysyl-[protein] + CO2</text>
        <dbReference type="Rhea" id="RHEA:13457"/>
        <dbReference type="Rhea" id="RHEA-COMP:10474"/>
        <dbReference type="Rhea" id="RHEA-COMP:10497"/>
        <dbReference type="ChEBI" id="CHEBI:11851"/>
        <dbReference type="ChEBI" id="CHEBI:15378"/>
        <dbReference type="ChEBI" id="CHEBI:16526"/>
        <dbReference type="ChEBI" id="CHEBI:83099"/>
        <dbReference type="ChEBI" id="CHEBI:83142"/>
        <dbReference type="EC" id="1.2.4.4"/>
    </reaction>
</comment>
<dbReference type="GO" id="GO:0046872">
    <property type="term" value="F:metal ion binding"/>
    <property type="evidence" value="ECO:0007669"/>
    <property type="project" value="UniProtKB-KW"/>
</dbReference>
<protein>
    <recommendedName>
        <fullName evidence="9">2-oxoisovalerate dehydrogenase subunit alpha</fullName>
        <ecNumber evidence="9">1.2.4.4</ecNumber>
    </recommendedName>
    <alternativeName>
        <fullName evidence="9">Branched-chain alpha-keto acid dehydrogenase E1 component alpha chain</fullName>
    </alternativeName>
</protein>
<keyword evidence="12" id="KW-1185">Reference proteome</keyword>
<comment type="similarity">
    <text evidence="3 9">Belongs to the BCKDHA family.</text>
</comment>
<dbReference type="GO" id="GO:0009083">
    <property type="term" value="P:branched-chain amino acid catabolic process"/>
    <property type="evidence" value="ECO:0007669"/>
    <property type="project" value="TreeGrafter"/>
</dbReference>
<feature type="domain" description="Dehydrogenase E1 component" evidence="10">
    <location>
        <begin position="86"/>
        <end position="383"/>
    </location>
</feature>
<accession>A0A2U1J257</accession>
<evidence type="ECO:0000256" key="4">
    <source>
        <dbReference type="ARBA" id="ARBA00022723"/>
    </source>
</evidence>
<proteinExistence type="inferred from homology"/>
<evidence type="ECO:0000256" key="9">
    <source>
        <dbReference type="RuleBase" id="RU365014"/>
    </source>
</evidence>
<organism evidence="11 12">
    <name type="scientific">Smittium angustum</name>
    <dbReference type="NCBI Taxonomy" id="133377"/>
    <lineage>
        <taxon>Eukaryota</taxon>
        <taxon>Fungi</taxon>
        <taxon>Fungi incertae sedis</taxon>
        <taxon>Zoopagomycota</taxon>
        <taxon>Kickxellomycotina</taxon>
        <taxon>Harpellomycetes</taxon>
        <taxon>Harpellales</taxon>
        <taxon>Legeriomycetaceae</taxon>
        <taxon>Smittium</taxon>
    </lineage>
</organism>
<reference evidence="11 12" key="1">
    <citation type="journal article" date="2018" name="MBio">
        <title>Comparative Genomics Reveals the Core Gene Toolbox for the Fungus-Insect Symbiosis.</title>
        <authorList>
            <person name="Wang Y."/>
            <person name="Stata M."/>
            <person name="Wang W."/>
            <person name="Stajich J.E."/>
            <person name="White M.M."/>
            <person name="Moncalvo J.M."/>
        </authorList>
    </citation>
    <scope>NUCLEOTIDE SEQUENCE [LARGE SCALE GENOMIC DNA]</scope>
    <source>
        <strain evidence="11 12">AUS-126-30</strain>
    </source>
</reference>
<dbReference type="SUPFAM" id="SSF52518">
    <property type="entry name" value="Thiamin diphosphate-binding fold (THDP-binding)"/>
    <property type="match status" value="1"/>
</dbReference>
<dbReference type="Proteomes" id="UP000245591">
    <property type="component" value="Unassembled WGS sequence"/>
</dbReference>
<keyword evidence="9" id="KW-0786">Thiamine pyrophosphate</keyword>
<evidence type="ECO:0000256" key="6">
    <source>
        <dbReference type="ARBA" id="ARBA00022958"/>
    </source>
</evidence>
<dbReference type="InterPro" id="IPR050771">
    <property type="entry name" value="Alpha-ketoacid_DH_E1_comp"/>
</dbReference>
<comment type="cofactor">
    <cofactor evidence="1 9">
        <name>thiamine diphosphate</name>
        <dbReference type="ChEBI" id="CHEBI:58937"/>
    </cofactor>
</comment>
<evidence type="ECO:0000313" key="11">
    <source>
        <dbReference type="EMBL" id="PVZ99134.1"/>
    </source>
</evidence>
<dbReference type="PANTHER" id="PTHR43380">
    <property type="entry name" value="2-OXOISOVALERATE DEHYDROGENASE SUBUNIT ALPHA, MITOCHONDRIAL"/>
    <property type="match status" value="1"/>
</dbReference>
<evidence type="ECO:0000259" key="10">
    <source>
        <dbReference type="Pfam" id="PF00676"/>
    </source>
</evidence>
<evidence type="ECO:0000256" key="1">
    <source>
        <dbReference type="ARBA" id="ARBA00001964"/>
    </source>
</evidence>
<sequence length="423" mass="48642">MISLTNKIMPMCLRGRYYAPSLKFLRKDFIKNKRFMRLEASNTTNKLEFIKERPTVPAFRVMDIDGVPIDPNFEPEITKEKALDIYKNMIVSNTIDQYLHEAQNQGRISIYSTGYGEEAIIMTAMALEKGDMVYSQYRELSVYVQLGYPIEDIMNQCFSNKVGHGKGRQMPVHYGSKEMGLVTISSTLATQIPQAVGTAFALKREGNNNVVICYFGEGTSSEGDFHAGLNMASTIECPVIFYCRNNGYAISTPSSEQYRGDGIVGRGEGYGIKSMRIDGNDVWAVYAATKEAREYASKHNKPVLIEAMTYRIGNHTTSDDSKAYRSKEEVEMMRKHDPILRLRKYMKNKNWLDSEMDRKYVEDTKEMVLKTLKKAEEELKPKIEYLYTDVYDEMPPNLKSQFESTQRLVEKYPDYYKVKDFET</sequence>
<dbReference type="FunFam" id="3.40.50.970:FF:000015">
    <property type="entry name" value="2-oxoisovalerate dehydrogenase subunit alpha"/>
    <property type="match status" value="1"/>
</dbReference>
<comment type="caution">
    <text evidence="11">The sequence shown here is derived from an EMBL/GenBank/DDBJ whole genome shotgun (WGS) entry which is preliminary data.</text>
</comment>